<gene>
    <name evidence="1" type="ORF">DL89DRAFT_255442</name>
</gene>
<protein>
    <submittedName>
        <fullName evidence="1">Uncharacterized protein</fullName>
    </submittedName>
</protein>
<organism evidence="1 2">
    <name type="scientific">Linderina pennispora</name>
    <dbReference type="NCBI Taxonomy" id="61395"/>
    <lineage>
        <taxon>Eukaryota</taxon>
        <taxon>Fungi</taxon>
        <taxon>Fungi incertae sedis</taxon>
        <taxon>Zoopagomycota</taxon>
        <taxon>Kickxellomycotina</taxon>
        <taxon>Kickxellomycetes</taxon>
        <taxon>Kickxellales</taxon>
        <taxon>Kickxellaceae</taxon>
        <taxon>Linderina</taxon>
    </lineage>
</organism>
<dbReference type="OrthoDB" id="76114at2759"/>
<dbReference type="GeneID" id="63801996"/>
<proteinExistence type="predicted"/>
<dbReference type="AlphaFoldDB" id="A0A1Y1WIL5"/>
<evidence type="ECO:0000313" key="2">
    <source>
        <dbReference type="Proteomes" id="UP000193922"/>
    </source>
</evidence>
<name>A0A1Y1WIL5_9FUNG</name>
<sequence>MTVLQFGVGTTRALVKTTNAMSFTTDVAGTSGSTLNVNGHSVDQNRMDSTGSFRSACTTPRLRLSTSLASRHNSPLLTKKQYNWGNSVTALTIGGRSINIQC</sequence>
<dbReference type="RefSeq" id="XP_040746683.1">
    <property type="nucleotide sequence ID" value="XM_040885348.1"/>
</dbReference>
<comment type="caution">
    <text evidence="1">The sequence shown here is derived from an EMBL/GenBank/DDBJ whole genome shotgun (WGS) entry which is preliminary data.</text>
</comment>
<keyword evidence="2" id="KW-1185">Reference proteome</keyword>
<accession>A0A1Y1WIL5</accession>
<reference evidence="1 2" key="1">
    <citation type="submission" date="2016-07" db="EMBL/GenBank/DDBJ databases">
        <title>Pervasive Adenine N6-methylation of Active Genes in Fungi.</title>
        <authorList>
            <consortium name="DOE Joint Genome Institute"/>
            <person name="Mondo S.J."/>
            <person name="Dannebaum R.O."/>
            <person name="Kuo R.C."/>
            <person name="Labutti K."/>
            <person name="Haridas S."/>
            <person name="Kuo A."/>
            <person name="Salamov A."/>
            <person name="Ahrendt S.R."/>
            <person name="Lipzen A."/>
            <person name="Sullivan W."/>
            <person name="Andreopoulos W.B."/>
            <person name="Clum A."/>
            <person name="Lindquist E."/>
            <person name="Daum C."/>
            <person name="Ramamoorthy G.K."/>
            <person name="Gryganskyi A."/>
            <person name="Culley D."/>
            <person name="Magnuson J.K."/>
            <person name="James T.Y."/>
            <person name="O'Malley M.A."/>
            <person name="Stajich J.E."/>
            <person name="Spatafora J.W."/>
            <person name="Visel A."/>
            <person name="Grigoriev I.V."/>
        </authorList>
    </citation>
    <scope>NUCLEOTIDE SEQUENCE [LARGE SCALE GENOMIC DNA]</scope>
    <source>
        <strain evidence="1 2">ATCC 12442</strain>
    </source>
</reference>
<dbReference type="EMBL" id="MCFD01000002">
    <property type="protein sequence ID" value="ORX73343.1"/>
    <property type="molecule type" value="Genomic_DNA"/>
</dbReference>
<evidence type="ECO:0000313" key="1">
    <source>
        <dbReference type="EMBL" id="ORX73343.1"/>
    </source>
</evidence>
<dbReference type="Proteomes" id="UP000193922">
    <property type="component" value="Unassembled WGS sequence"/>
</dbReference>